<dbReference type="EMBL" id="CP163443">
    <property type="protein sequence ID" value="XDQ55757.1"/>
    <property type="molecule type" value="Genomic_DNA"/>
</dbReference>
<dbReference type="RefSeq" id="WP_369248891.1">
    <property type="nucleotide sequence ID" value="NZ_CP163443.1"/>
</dbReference>
<gene>
    <name evidence="4" type="primary">cpaB</name>
    <name evidence="4" type="ORF">AB5J53_30885</name>
</gene>
<proteinExistence type="predicted"/>
<feature type="domain" description="SAF" evidence="2">
    <location>
        <begin position="47"/>
        <end position="103"/>
    </location>
</feature>
<dbReference type="Pfam" id="PF16976">
    <property type="entry name" value="RcpC"/>
    <property type="match status" value="1"/>
</dbReference>
<evidence type="ECO:0000313" key="4">
    <source>
        <dbReference type="EMBL" id="XDQ55757.1"/>
    </source>
</evidence>
<dbReference type="AlphaFoldDB" id="A0AB39RKJ4"/>
<reference evidence="4" key="1">
    <citation type="submission" date="2024-07" db="EMBL/GenBank/DDBJ databases">
        <authorList>
            <person name="Yu S.T."/>
        </authorList>
    </citation>
    <scope>NUCLEOTIDE SEQUENCE</scope>
    <source>
        <strain evidence="4">R41</strain>
    </source>
</reference>
<dbReference type="InterPro" id="IPR017592">
    <property type="entry name" value="Pilus_assmbl_Flp-typ_CpaB"/>
</dbReference>
<dbReference type="Pfam" id="PF08666">
    <property type="entry name" value="SAF"/>
    <property type="match status" value="1"/>
</dbReference>
<feature type="signal peptide" evidence="1">
    <location>
        <begin position="1"/>
        <end position="24"/>
    </location>
</feature>
<protein>
    <submittedName>
        <fullName evidence="4">Flp pilus assembly protein CpaB</fullName>
    </submittedName>
</protein>
<name>A0AB39RKJ4_9ACTN</name>
<feature type="domain" description="Flp pilus assembly protein RcpC/CpaB" evidence="3">
    <location>
        <begin position="108"/>
        <end position="215"/>
    </location>
</feature>
<organism evidence="4">
    <name type="scientific">Streptomyces sp. R41</name>
    <dbReference type="NCBI Taxonomy" id="3238632"/>
    <lineage>
        <taxon>Bacteria</taxon>
        <taxon>Bacillati</taxon>
        <taxon>Actinomycetota</taxon>
        <taxon>Actinomycetes</taxon>
        <taxon>Kitasatosporales</taxon>
        <taxon>Streptomycetaceae</taxon>
        <taxon>Streptomyces</taxon>
    </lineage>
</organism>
<dbReference type="InterPro" id="IPR013974">
    <property type="entry name" value="SAF"/>
</dbReference>
<dbReference type="CDD" id="cd11614">
    <property type="entry name" value="SAF_CpaB_FlgA_like"/>
    <property type="match status" value="1"/>
</dbReference>
<evidence type="ECO:0000256" key="1">
    <source>
        <dbReference type="SAM" id="SignalP"/>
    </source>
</evidence>
<dbReference type="NCBIfam" id="TIGR03177">
    <property type="entry name" value="pilus_cpaB"/>
    <property type="match status" value="1"/>
</dbReference>
<dbReference type="InterPro" id="IPR031571">
    <property type="entry name" value="RcpC_dom"/>
</dbReference>
<feature type="chain" id="PRO_5044330137" evidence="1">
    <location>
        <begin position="25"/>
        <end position="237"/>
    </location>
</feature>
<sequence>MNSRQRRGVILLVLSALCALGAFAGVLSVIRDVNSKVGPEVAAYRLKDDIAPYKELSADQFQRISMPERWLSDTAVTSLSQIRGKIAVTQLEKGSLLQTDMIVDRPELAAGQQEIAIMIDAATGVAGKINPGSRVNIYATFKAENDKGTDQSKVIVENARVIDVGKLTALDPGQSSSDRRNSATQAVPITFALDTADAQRVAYAESFAEHVRLALVAGGSDATVAPGDRTYTLDEDK</sequence>
<evidence type="ECO:0000259" key="3">
    <source>
        <dbReference type="Pfam" id="PF16976"/>
    </source>
</evidence>
<accession>A0AB39RKJ4</accession>
<keyword evidence="1" id="KW-0732">Signal</keyword>
<evidence type="ECO:0000259" key="2">
    <source>
        <dbReference type="Pfam" id="PF08666"/>
    </source>
</evidence>